<proteinExistence type="predicted"/>
<protein>
    <submittedName>
        <fullName evidence="1">Uncharacterized protein</fullName>
    </submittedName>
</protein>
<reference evidence="1" key="1">
    <citation type="journal article" date="2020" name="Nature">
        <title>Giant virus diversity and host interactions through global metagenomics.</title>
        <authorList>
            <person name="Schulz F."/>
            <person name="Roux S."/>
            <person name="Paez-Espino D."/>
            <person name="Jungbluth S."/>
            <person name="Walsh D.A."/>
            <person name="Denef V.J."/>
            <person name="McMahon K.D."/>
            <person name="Konstantinidis K.T."/>
            <person name="Eloe-Fadrosh E.A."/>
            <person name="Kyrpides N.C."/>
            <person name="Woyke T."/>
        </authorList>
    </citation>
    <scope>NUCLEOTIDE SEQUENCE</scope>
    <source>
        <strain evidence="1">GVMAG-S-1101171-111</strain>
    </source>
</reference>
<accession>A0A6C0ASF5</accession>
<organism evidence="1">
    <name type="scientific">viral metagenome</name>
    <dbReference type="NCBI Taxonomy" id="1070528"/>
    <lineage>
        <taxon>unclassified sequences</taxon>
        <taxon>metagenomes</taxon>
        <taxon>organismal metagenomes</taxon>
    </lineage>
</organism>
<name>A0A6C0ASF5_9ZZZZ</name>
<evidence type="ECO:0000313" key="1">
    <source>
        <dbReference type="EMBL" id="QHS82849.1"/>
    </source>
</evidence>
<dbReference type="AlphaFoldDB" id="A0A6C0ASF5"/>
<dbReference type="EMBL" id="MN740806">
    <property type="protein sequence ID" value="QHS82849.1"/>
    <property type="molecule type" value="Genomic_DNA"/>
</dbReference>
<sequence length="102" mass="11808">MSINKPYISFGNSISTRIEINPTSQFIINHGLPECRNCKHFIPHETSNEYHKYNLGTCKLYGFKNIVSGKITYEYADHCRQSNKQCSIHGHNYEPLELVETD</sequence>